<evidence type="ECO:0000313" key="3">
    <source>
        <dbReference type="Proteomes" id="UP000074561"/>
    </source>
</evidence>
<evidence type="ECO:0000256" key="1">
    <source>
        <dbReference type="SAM" id="MobiDB-lite"/>
    </source>
</evidence>
<organism evidence="2 3">
    <name type="scientific">Collimonas pratensis</name>
    <dbReference type="NCBI Taxonomy" id="279113"/>
    <lineage>
        <taxon>Bacteria</taxon>
        <taxon>Pseudomonadati</taxon>
        <taxon>Pseudomonadota</taxon>
        <taxon>Betaproteobacteria</taxon>
        <taxon>Burkholderiales</taxon>
        <taxon>Oxalobacteraceae</taxon>
        <taxon>Collimonas</taxon>
    </lineage>
</organism>
<dbReference type="PATRIC" id="fig|279113.9.peg.4199"/>
<name>A0A127Q914_9BURK</name>
<accession>A0A127Q914</accession>
<dbReference type="KEGG" id="cpra:CPter91_4232"/>
<gene>
    <name evidence="2" type="ORF">CPter91_4232</name>
</gene>
<evidence type="ECO:0000313" key="2">
    <source>
        <dbReference type="EMBL" id="AMP06547.1"/>
    </source>
</evidence>
<sequence>MQFHGEVGQHIVGDITAPQTINVGGGKKTKKPKKNLDE</sequence>
<dbReference type="AlphaFoldDB" id="A0A127Q914"/>
<proteinExistence type="predicted"/>
<reference evidence="2 3" key="1">
    <citation type="submission" date="2015-11" db="EMBL/GenBank/DDBJ databases">
        <title>Exploring the genomic traits of fungus-feeding bacterial genus Collimonas.</title>
        <authorList>
            <person name="Song C."/>
            <person name="Schmidt R."/>
            <person name="de Jager V."/>
            <person name="Krzyzanowska D."/>
            <person name="Jongedijk E."/>
            <person name="Cankar K."/>
            <person name="Beekwilder J."/>
            <person name="van Veen A."/>
            <person name="de Boer W."/>
            <person name="van Veen J.A."/>
            <person name="Garbeva P."/>
        </authorList>
    </citation>
    <scope>NUCLEOTIDE SEQUENCE [LARGE SCALE GENOMIC DNA]</scope>
    <source>
        <strain evidence="2 3">Ter91</strain>
    </source>
</reference>
<feature type="region of interest" description="Disordered" evidence="1">
    <location>
        <begin position="1"/>
        <end position="38"/>
    </location>
</feature>
<dbReference type="Proteomes" id="UP000074561">
    <property type="component" value="Chromosome"/>
</dbReference>
<protein>
    <submittedName>
        <fullName evidence="2">Uncharacterized protein</fullName>
    </submittedName>
</protein>
<feature type="compositionally biased region" description="Basic residues" evidence="1">
    <location>
        <begin position="27"/>
        <end position="38"/>
    </location>
</feature>
<dbReference type="EMBL" id="CP013234">
    <property type="protein sequence ID" value="AMP06547.1"/>
    <property type="molecule type" value="Genomic_DNA"/>
</dbReference>